<dbReference type="SUPFAM" id="SSF46785">
    <property type="entry name" value="Winged helix' DNA-binding domain"/>
    <property type="match status" value="1"/>
</dbReference>
<dbReference type="InterPro" id="IPR050950">
    <property type="entry name" value="HTH-type_LysR_regulators"/>
</dbReference>
<dbReference type="PRINTS" id="PR00039">
    <property type="entry name" value="HTHLYSR"/>
</dbReference>
<evidence type="ECO:0000256" key="1">
    <source>
        <dbReference type="ARBA" id="ARBA00009437"/>
    </source>
</evidence>
<keyword evidence="4" id="KW-0804">Transcription</keyword>
<sequence length="338" mass="37190">MSLYAAGKEFDNTDEVDHDAEPASQSTFAMGPRMDLRKLHYFVKVADAGSFRRASEMLNIAQPALTRQIQALEADLGVPLLFRSKSGVTLTSQGGLLVAEAREILIRTDMLRELVKPGRGQPRGEVRLGLPSALADMFFGMVVERTRARYPDIQIICREGAADLIENVESGSLDLAIVSIISRRATYQCHLEHLGREQDYLITLKQDSPADPFISIEDLLSLPLVLTPRPNARRQNLERLASKQGTTLNIVAEATTMTSQLNCVLRGLGCAVLPLSAAQPMARANAVQIIPIAKLYSHRALLRSATSDNPVASEVVAKELRWIFSRPDWRSSGIPGYD</sequence>
<protein>
    <recommendedName>
        <fullName evidence="5">HTH lysR-type domain-containing protein</fullName>
    </recommendedName>
</protein>
<dbReference type="PANTHER" id="PTHR30419">
    <property type="entry name" value="HTH-TYPE TRANSCRIPTIONAL REGULATOR YBHD"/>
    <property type="match status" value="1"/>
</dbReference>
<comment type="similarity">
    <text evidence="1">Belongs to the LysR transcriptional regulatory family.</text>
</comment>
<dbReference type="InterPro" id="IPR000847">
    <property type="entry name" value="LysR_HTH_N"/>
</dbReference>
<dbReference type="CDD" id="cd05466">
    <property type="entry name" value="PBP2_LTTR_substrate"/>
    <property type="match status" value="1"/>
</dbReference>
<name>A0ABT6I237_9GAMM</name>
<feature type="domain" description="HTH lysR-type" evidence="5">
    <location>
        <begin position="34"/>
        <end position="91"/>
    </location>
</feature>
<comment type="caution">
    <text evidence="6">The sequence shown here is derived from an EMBL/GenBank/DDBJ whole genome shotgun (WGS) entry which is preliminary data.</text>
</comment>
<evidence type="ECO:0000256" key="2">
    <source>
        <dbReference type="ARBA" id="ARBA00023015"/>
    </source>
</evidence>
<dbReference type="Pfam" id="PF03466">
    <property type="entry name" value="LysR_substrate"/>
    <property type="match status" value="1"/>
</dbReference>
<dbReference type="InterPro" id="IPR005119">
    <property type="entry name" value="LysR_subst-bd"/>
</dbReference>
<dbReference type="InterPro" id="IPR036390">
    <property type="entry name" value="WH_DNA-bd_sf"/>
</dbReference>
<dbReference type="PANTHER" id="PTHR30419:SF8">
    <property type="entry name" value="NITROGEN ASSIMILATION TRANSCRIPTIONAL ACTIVATOR-RELATED"/>
    <property type="match status" value="1"/>
</dbReference>
<reference evidence="6" key="1">
    <citation type="journal article" date="2015" name="Antonie Van Leeuwenhoek">
        <title>Comparative 16S rRNA signatures and multilocus sequence analysis for the genus Salinicola and description of Salinicola acroporae sp. nov., isolated from coral Acropora digitifera.</title>
        <authorList>
            <person name="Lepcha R.T."/>
            <person name="Poddar A."/>
            <person name="Schumann P."/>
            <person name="Das S.K."/>
        </authorList>
    </citation>
    <scope>NUCLEOTIDE SEQUENCE</scope>
    <source>
        <strain evidence="6">S4-41</strain>
    </source>
</reference>
<accession>A0ABT6I237</accession>
<dbReference type="Pfam" id="PF00126">
    <property type="entry name" value="HTH_1"/>
    <property type="match status" value="1"/>
</dbReference>
<dbReference type="SUPFAM" id="SSF53850">
    <property type="entry name" value="Periplasmic binding protein-like II"/>
    <property type="match status" value="1"/>
</dbReference>
<dbReference type="EMBL" id="PGFS01000001">
    <property type="protein sequence ID" value="MDH4571290.1"/>
    <property type="molecule type" value="Genomic_DNA"/>
</dbReference>
<organism evidence="6 7">
    <name type="scientific">Salinicola acroporae</name>
    <dbReference type="NCBI Taxonomy" id="1541440"/>
    <lineage>
        <taxon>Bacteria</taxon>
        <taxon>Pseudomonadati</taxon>
        <taxon>Pseudomonadota</taxon>
        <taxon>Gammaproteobacteria</taxon>
        <taxon>Oceanospirillales</taxon>
        <taxon>Halomonadaceae</taxon>
        <taxon>Salinicola</taxon>
    </lineage>
</organism>
<evidence type="ECO:0000259" key="5">
    <source>
        <dbReference type="PROSITE" id="PS50931"/>
    </source>
</evidence>
<gene>
    <name evidence="6" type="ORF">CUR86_01675</name>
</gene>
<reference evidence="6" key="2">
    <citation type="submission" date="2017-11" db="EMBL/GenBank/DDBJ databases">
        <authorList>
            <person name="Das S.K."/>
        </authorList>
    </citation>
    <scope>NUCLEOTIDE SEQUENCE</scope>
    <source>
        <strain evidence="6">S4-41</strain>
    </source>
</reference>
<dbReference type="Gene3D" id="1.10.10.10">
    <property type="entry name" value="Winged helix-like DNA-binding domain superfamily/Winged helix DNA-binding domain"/>
    <property type="match status" value="1"/>
</dbReference>
<keyword evidence="2" id="KW-0805">Transcription regulation</keyword>
<keyword evidence="7" id="KW-1185">Reference proteome</keyword>
<keyword evidence="3" id="KW-0238">DNA-binding</keyword>
<evidence type="ECO:0000313" key="7">
    <source>
        <dbReference type="Proteomes" id="UP001162135"/>
    </source>
</evidence>
<proteinExistence type="inferred from homology"/>
<dbReference type="InterPro" id="IPR036388">
    <property type="entry name" value="WH-like_DNA-bd_sf"/>
</dbReference>
<dbReference type="Gene3D" id="3.40.190.290">
    <property type="match status" value="1"/>
</dbReference>
<evidence type="ECO:0000256" key="3">
    <source>
        <dbReference type="ARBA" id="ARBA00023125"/>
    </source>
</evidence>
<evidence type="ECO:0000256" key="4">
    <source>
        <dbReference type="ARBA" id="ARBA00023163"/>
    </source>
</evidence>
<dbReference type="RefSeq" id="WP_110715171.1">
    <property type="nucleotide sequence ID" value="NZ_PGFS01000001.1"/>
</dbReference>
<evidence type="ECO:0000313" key="6">
    <source>
        <dbReference type="EMBL" id="MDH4571290.1"/>
    </source>
</evidence>
<dbReference type="Proteomes" id="UP001162135">
    <property type="component" value="Unassembled WGS sequence"/>
</dbReference>
<dbReference type="PROSITE" id="PS50931">
    <property type="entry name" value="HTH_LYSR"/>
    <property type="match status" value="1"/>
</dbReference>